<sequence>MSGGRLREWAGAATLTPPGYPGDLVPLRHAEFFACHSYPGGDPERLAVIARLLTLWTTDDDVSERWGIEEEHAQAVLGVLRGTRSPRNDYLREWSSVGTALRDGGMSEEWLRLLFADLETWYRSARYPERGRRETRDQYWRRRLDGTGAVPWLDLLEYVHERELTPAQRNAEQVRNAYTFAAQDYVLAFNDPTSVERDAEEQVPNLCTLTASERSIPPAEAVAELAREHLRLVRRPSCG</sequence>
<reference evidence="1 2" key="1">
    <citation type="submission" date="2017-07" db="EMBL/GenBank/DDBJ databases">
        <title>Amycolatopsis thailandensis Genome sequencing and assembly.</title>
        <authorList>
            <person name="Kaur N."/>
            <person name="Mayilraj S."/>
        </authorList>
    </citation>
    <scope>NUCLEOTIDE SEQUENCE [LARGE SCALE GENOMIC DNA]</scope>
    <source>
        <strain evidence="1 2">JCM 16380</strain>
    </source>
</reference>
<dbReference type="SUPFAM" id="SSF48576">
    <property type="entry name" value="Terpenoid synthases"/>
    <property type="match status" value="1"/>
</dbReference>
<dbReference type="Gene3D" id="1.10.600.10">
    <property type="entry name" value="Farnesyl Diphosphate Synthase"/>
    <property type="match status" value="1"/>
</dbReference>
<evidence type="ECO:0000313" key="2">
    <source>
        <dbReference type="Proteomes" id="UP000215223"/>
    </source>
</evidence>
<dbReference type="InterPro" id="IPR008949">
    <property type="entry name" value="Isoprenoid_synthase_dom_sf"/>
</dbReference>
<accession>A0A229SHZ7</accession>
<dbReference type="Pfam" id="PF19086">
    <property type="entry name" value="Terpene_syn_C_2"/>
    <property type="match status" value="1"/>
</dbReference>
<dbReference type="RefSeq" id="WP_093932261.1">
    <property type="nucleotide sequence ID" value="NZ_NMQT01000011.1"/>
</dbReference>
<comment type="caution">
    <text evidence="1">The sequence shown here is derived from an EMBL/GenBank/DDBJ whole genome shotgun (WGS) entry which is preliminary data.</text>
</comment>
<name>A0A229SHZ7_9PSEU</name>
<organism evidence="1 2">
    <name type="scientific">Amycolatopsis thailandensis</name>
    <dbReference type="NCBI Taxonomy" id="589330"/>
    <lineage>
        <taxon>Bacteria</taxon>
        <taxon>Bacillati</taxon>
        <taxon>Actinomycetota</taxon>
        <taxon>Actinomycetes</taxon>
        <taxon>Pseudonocardiales</taxon>
        <taxon>Pseudonocardiaceae</taxon>
        <taxon>Amycolatopsis</taxon>
    </lineage>
</organism>
<evidence type="ECO:0000313" key="1">
    <source>
        <dbReference type="EMBL" id="OXM58500.1"/>
    </source>
</evidence>
<dbReference type="EMBL" id="NMQT01000011">
    <property type="protein sequence ID" value="OXM58500.1"/>
    <property type="molecule type" value="Genomic_DNA"/>
</dbReference>
<protein>
    <submittedName>
        <fullName evidence="1">Uncharacterized protein</fullName>
    </submittedName>
</protein>
<keyword evidence="2" id="KW-1185">Reference proteome</keyword>
<gene>
    <name evidence="1" type="ORF">CFP71_02880</name>
</gene>
<dbReference type="AlphaFoldDB" id="A0A229SHZ7"/>
<proteinExistence type="predicted"/>
<dbReference type="Proteomes" id="UP000215223">
    <property type="component" value="Unassembled WGS sequence"/>
</dbReference>